<dbReference type="GO" id="GO:0042147">
    <property type="term" value="P:retrograde transport, endosome to Golgi"/>
    <property type="evidence" value="ECO:0007669"/>
    <property type="project" value="TreeGrafter"/>
</dbReference>
<dbReference type="EMBL" id="JARKIK010000021">
    <property type="protein sequence ID" value="KAK8744729.1"/>
    <property type="molecule type" value="Genomic_DNA"/>
</dbReference>
<dbReference type="InterPro" id="IPR016024">
    <property type="entry name" value="ARM-type_fold"/>
</dbReference>
<name>A0AAW0XW84_CHEQU</name>
<dbReference type="AlphaFoldDB" id="A0AAW0XW84"/>
<reference evidence="2 3" key="1">
    <citation type="journal article" date="2024" name="BMC Genomics">
        <title>Genome assembly of redclaw crayfish (Cherax quadricarinatus) provides insights into its immune adaptation and hypoxia tolerance.</title>
        <authorList>
            <person name="Liu Z."/>
            <person name="Zheng J."/>
            <person name="Li H."/>
            <person name="Fang K."/>
            <person name="Wang S."/>
            <person name="He J."/>
            <person name="Zhou D."/>
            <person name="Weng S."/>
            <person name="Chi M."/>
            <person name="Gu Z."/>
            <person name="He J."/>
            <person name="Li F."/>
            <person name="Wang M."/>
        </authorList>
    </citation>
    <scope>NUCLEOTIDE SEQUENCE [LARGE SCALE GENOMIC DNA]</scope>
    <source>
        <strain evidence="2">ZL_2023a</strain>
    </source>
</reference>
<keyword evidence="3" id="KW-1185">Reference proteome</keyword>
<evidence type="ECO:0000256" key="1">
    <source>
        <dbReference type="SAM" id="MobiDB-lite"/>
    </source>
</evidence>
<gene>
    <name evidence="2" type="ORF">OTU49_000587</name>
</gene>
<dbReference type="Proteomes" id="UP001445076">
    <property type="component" value="Unassembled WGS sequence"/>
</dbReference>
<feature type="compositionally biased region" description="Polar residues" evidence="1">
    <location>
        <begin position="153"/>
        <end position="165"/>
    </location>
</feature>
<dbReference type="SUPFAM" id="SSF48371">
    <property type="entry name" value="ARM repeat"/>
    <property type="match status" value="1"/>
</dbReference>
<dbReference type="PANTHER" id="PTHR21663:SF0">
    <property type="entry name" value="HEAT REPEAT-CONTAINING PROTEIN 5B"/>
    <property type="match status" value="1"/>
</dbReference>
<evidence type="ECO:0000313" key="3">
    <source>
        <dbReference type="Proteomes" id="UP001445076"/>
    </source>
</evidence>
<organism evidence="2 3">
    <name type="scientific">Cherax quadricarinatus</name>
    <name type="common">Australian red claw crayfish</name>
    <dbReference type="NCBI Taxonomy" id="27406"/>
    <lineage>
        <taxon>Eukaryota</taxon>
        <taxon>Metazoa</taxon>
        <taxon>Ecdysozoa</taxon>
        <taxon>Arthropoda</taxon>
        <taxon>Crustacea</taxon>
        <taxon>Multicrustacea</taxon>
        <taxon>Malacostraca</taxon>
        <taxon>Eumalacostraca</taxon>
        <taxon>Eucarida</taxon>
        <taxon>Decapoda</taxon>
        <taxon>Pleocyemata</taxon>
        <taxon>Astacidea</taxon>
        <taxon>Parastacoidea</taxon>
        <taxon>Parastacidae</taxon>
        <taxon>Cherax</taxon>
    </lineage>
</organism>
<dbReference type="GO" id="GO:0005829">
    <property type="term" value="C:cytosol"/>
    <property type="evidence" value="ECO:0007669"/>
    <property type="project" value="GOC"/>
</dbReference>
<dbReference type="GO" id="GO:0006897">
    <property type="term" value="P:endocytosis"/>
    <property type="evidence" value="ECO:0007669"/>
    <property type="project" value="TreeGrafter"/>
</dbReference>
<comment type="caution">
    <text evidence="2">The sequence shown here is derived from an EMBL/GenBank/DDBJ whole genome shotgun (WGS) entry which is preliminary data.</text>
</comment>
<dbReference type="GO" id="GO:0008104">
    <property type="term" value="P:intracellular protein localization"/>
    <property type="evidence" value="ECO:0007669"/>
    <property type="project" value="TreeGrafter"/>
</dbReference>
<dbReference type="PANTHER" id="PTHR21663">
    <property type="entry name" value="HYPOTHETICAL HEAT DOMAIN-CONTAINING"/>
    <property type="match status" value="1"/>
</dbReference>
<dbReference type="InterPro" id="IPR040108">
    <property type="entry name" value="Laa1/Sip1/HEATR5"/>
</dbReference>
<proteinExistence type="predicted"/>
<protein>
    <submittedName>
        <fullName evidence="2">Uncharacterized protein</fullName>
    </submittedName>
</protein>
<evidence type="ECO:0000313" key="2">
    <source>
        <dbReference type="EMBL" id="KAK8744729.1"/>
    </source>
</evidence>
<feature type="region of interest" description="Disordered" evidence="1">
    <location>
        <begin position="145"/>
        <end position="180"/>
    </location>
</feature>
<accession>A0AAW0XW84</accession>
<dbReference type="GO" id="GO:0016020">
    <property type="term" value="C:membrane"/>
    <property type="evidence" value="ECO:0007669"/>
    <property type="project" value="TreeGrafter"/>
</dbReference>
<dbReference type="GO" id="GO:0030139">
    <property type="term" value="C:endocytic vesicle"/>
    <property type="evidence" value="ECO:0007669"/>
    <property type="project" value="TreeGrafter"/>
</dbReference>
<dbReference type="GO" id="GO:0005794">
    <property type="term" value="C:Golgi apparatus"/>
    <property type="evidence" value="ECO:0007669"/>
    <property type="project" value="TreeGrafter"/>
</dbReference>
<sequence>MLQVRIQCIQTLESIFSHTDSEISTPYIHALAPRILEYLHEAHSRVSSQGELQLITESVSAMELLIPRTLPEHRNELVGVLVGIMVGALQDTNRLSSVNQPTRQLHQYALARLQKIGPQYPQEFRTVLTSKPELRLRLESALRGQQEARSKVDSSLGQDSMQHQPTIKLKTDFSNFASKT</sequence>